<protein>
    <submittedName>
        <fullName evidence="5">Spermidine/putrescine ABC transporter ATP-binding protein</fullName>
    </submittedName>
</protein>
<dbReference type="InterPro" id="IPR013611">
    <property type="entry name" value="Transp-assoc_OB_typ2"/>
</dbReference>
<dbReference type="PANTHER" id="PTHR42781">
    <property type="entry name" value="SPERMIDINE/PUTRESCINE IMPORT ATP-BINDING PROTEIN POTA"/>
    <property type="match status" value="1"/>
</dbReference>
<dbReference type="InterPro" id="IPR050093">
    <property type="entry name" value="ABC_SmlMolc_Importer"/>
</dbReference>
<dbReference type="EMBL" id="NRSG01000178">
    <property type="protein sequence ID" value="MBK1660438.1"/>
    <property type="molecule type" value="Genomic_DNA"/>
</dbReference>
<dbReference type="InterPro" id="IPR027417">
    <property type="entry name" value="P-loop_NTPase"/>
</dbReference>
<dbReference type="InterPro" id="IPR003439">
    <property type="entry name" value="ABC_transporter-like_ATP-bd"/>
</dbReference>
<dbReference type="RefSeq" id="WP_133218216.1">
    <property type="nucleotide sequence ID" value="NZ_NRSG01000178.1"/>
</dbReference>
<keyword evidence="6" id="KW-1185">Reference proteome</keyword>
<dbReference type="InterPro" id="IPR017871">
    <property type="entry name" value="ABC_transporter-like_CS"/>
</dbReference>
<evidence type="ECO:0000256" key="2">
    <source>
        <dbReference type="ARBA" id="ARBA00022741"/>
    </source>
</evidence>
<dbReference type="GO" id="GO:0005524">
    <property type="term" value="F:ATP binding"/>
    <property type="evidence" value="ECO:0007669"/>
    <property type="project" value="UniProtKB-KW"/>
</dbReference>
<comment type="caution">
    <text evidence="5">The sequence shown here is derived from an EMBL/GenBank/DDBJ whole genome shotgun (WGS) entry which is preliminary data.</text>
</comment>
<reference evidence="5 6" key="1">
    <citation type="journal article" date="2020" name="Microorganisms">
        <title>Osmotic Adaptation and Compatible Solute Biosynthesis of Phototrophic Bacteria as Revealed from Genome Analyses.</title>
        <authorList>
            <person name="Imhoff J.F."/>
            <person name="Rahn T."/>
            <person name="Kunzel S."/>
            <person name="Keller A."/>
            <person name="Neulinger S.C."/>
        </authorList>
    </citation>
    <scope>NUCLEOTIDE SEQUENCE [LARGE SCALE GENOMIC DNA]</scope>
    <source>
        <strain evidence="5 6">DSM 15382</strain>
    </source>
</reference>
<dbReference type="PROSITE" id="PS50893">
    <property type="entry name" value="ABC_TRANSPORTER_2"/>
    <property type="match status" value="1"/>
</dbReference>
<dbReference type="SMART" id="SM00382">
    <property type="entry name" value="AAA"/>
    <property type="match status" value="1"/>
</dbReference>
<keyword evidence="1" id="KW-0813">Transport</keyword>
<dbReference type="PANTHER" id="PTHR42781:SF4">
    <property type="entry name" value="SPERMIDINE_PUTRESCINE IMPORT ATP-BINDING PROTEIN POTA"/>
    <property type="match status" value="1"/>
</dbReference>
<keyword evidence="2" id="KW-0547">Nucleotide-binding</keyword>
<gene>
    <name evidence="5" type="ORF">CKO45_19625</name>
</gene>
<evidence type="ECO:0000256" key="1">
    <source>
        <dbReference type="ARBA" id="ARBA00022448"/>
    </source>
</evidence>
<dbReference type="InterPro" id="IPR012340">
    <property type="entry name" value="NA-bd_OB-fold"/>
</dbReference>
<dbReference type="Gene3D" id="2.40.50.100">
    <property type="match status" value="1"/>
</dbReference>
<evidence type="ECO:0000259" key="4">
    <source>
        <dbReference type="PROSITE" id="PS50893"/>
    </source>
</evidence>
<organism evidence="5 6">
    <name type="scientific">Paracraurococcus ruber</name>
    <dbReference type="NCBI Taxonomy" id="77675"/>
    <lineage>
        <taxon>Bacteria</taxon>
        <taxon>Pseudomonadati</taxon>
        <taxon>Pseudomonadota</taxon>
        <taxon>Alphaproteobacteria</taxon>
        <taxon>Acetobacterales</taxon>
        <taxon>Roseomonadaceae</taxon>
        <taxon>Paracraurococcus</taxon>
    </lineage>
</organism>
<accession>A0ABS1D1Q0</accession>
<dbReference type="SUPFAM" id="SSF50331">
    <property type="entry name" value="MOP-like"/>
    <property type="match status" value="1"/>
</dbReference>
<dbReference type="Proteomes" id="UP000697995">
    <property type="component" value="Unassembled WGS sequence"/>
</dbReference>
<evidence type="ECO:0000256" key="3">
    <source>
        <dbReference type="ARBA" id="ARBA00022840"/>
    </source>
</evidence>
<dbReference type="InterPro" id="IPR008995">
    <property type="entry name" value="Mo/tungstate-bd_C_term_dom"/>
</dbReference>
<dbReference type="InterPro" id="IPR003593">
    <property type="entry name" value="AAA+_ATPase"/>
</dbReference>
<keyword evidence="3 5" id="KW-0067">ATP-binding</keyword>
<dbReference type="PROSITE" id="PS00211">
    <property type="entry name" value="ABC_TRANSPORTER_1"/>
    <property type="match status" value="1"/>
</dbReference>
<dbReference type="SUPFAM" id="SSF52540">
    <property type="entry name" value="P-loop containing nucleoside triphosphate hydrolases"/>
    <property type="match status" value="1"/>
</dbReference>
<feature type="domain" description="ABC transporter" evidence="4">
    <location>
        <begin position="10"/>
        <end position="240"/>
    </location>
</feature>
<name>A0ABS1D1Q0_9PROT</name>
<dbReference type="Pfam" id="PF00005">
    <property type="entry name" value="ABC_tran"/>
    <property type="match status" value="1"/>
</dbReference>
<dbReference type="Pfam" id="PF08402">
    <property type="entry name" value="TOBE_2"/>
    <property type="match status" value="1"/>
</dbReference>
<dbReference type="Gene3D" id="2.40.50.140">
    <property type="entry name" value="Nucleic acid-binding proteins"/>
    <property type="match status" value="1"/>
</dbReference>
<proteinExistence type="predicted"/>
<evidence type="ECO:0000313" key="5">
    <source>
        <dbReference type="EMBL" id="MBK1660438.1"/>
    </source>
</evidence>
<evidence type="ECO:0000313" key="6">
    <source>
        <dbReference type="Proteomes" id="UP000697995"/>
    </source>
</evidence>
<sequence>MAALQQAGHLTVAGASKRFGAALVLDDLSLAVAKGEFVSLLGPSGCGKTTLLRCIAGLLRPDAGHISVAGRDITTLPAHRRNVGVVFQNYALFPHLTVAENIAFGLRAQGVSKSESAPRVAEALALVRMTEHAGKPVTALSGGQQQRVAVARALVVRPSLLLLDEPFSALDRKLRETMQVELKHLLREVGITAIFVTHDQEEALVVSDRIAVMNAGRIEQLADPATLYGRPASLYVLDFVGQSTRLAGQVTEAAGGMLAVQTALGPVRAPGQFAPGSRVVVAVRPEAVVLGEAAENRIAARVREVSFLGSRTQLHLDLPEEGEDRGVVELPRLPEGIGPGSAVTLAFREADTMVFPAP</sequence>
<dbReference type="Gene3D" id="3.40.50.300">
    <property type="entry name" value="P-loop containing nucleotide triphosphate hydrolases"/>
    <property type="match status" value="1"/>
</dbReference>